<dbReference type="RefSeq" id="WP_171582050.1">
    <property type="nucleotide sequence ID" value="NZ_JAAVLX010000008.1"/>
</dbReference>
<evidence type="ECO:0000313" key="3">
    <source>
        <dbReference type="EMBL" id="NOJ42821.1"/>
    </source>
</evidence>
<dbReference type="InterPro" id="IPR000120">
    <property type="entry name" value="Amidase"/>
</dbReference>
<protein>
    <submittedName>
        <fullName evidence="3">Amidase</fullName>
    </submittedName>
</protein>
<accession>A0A7Y4GVT8</accession>
<proteinExistence type="inferred from homology"/>
<dbReference type="Pfam" id="PF01425">
    <property type="entry name" value="Amidase"/>
    <property type="match status" value="1"/>
</dbReference>
<comment type="similarity">
    <text evidence="1">Belongs to the amidase family.</text>
</comment>
<sequence>MISLADLQRRIDAGELSPDAAVAQSLEAITAQDKTIGAFVCRAENVRAASAGPLQGIAVGIKDIMDTADFPTEMGSPIYRGYRPRGDAAVVMMLKQAGASIIGKTTTTAFASIDPTPTFNPHNKGHTPGGSSSGSAAAMAAGMIPLALGTQTGGSVIRPASFCGVAAIKPSYRLLPTVGVKCYSWTLDTVGLFAAGVDDVARGLAAMTGRPELLLPPTIPTPRIGVVTQDFAGAPEMSGDEALRIATRAVEKAGAPVRALDLPRIVAEAWSAQPVIQEFEAHRALAWEYREHYDAMAPLLRAKLDESRDTTPAAYDAAIGTANRARQALEKVFDDVDVLLTLSAPGAAPKGLGSTGDARYNRLWTLMGVPCVNVPAFVAGVNLPVGVQVIARYGADAQALAAARFVEQALVGRISAA</sequence>
<reference evidence="3 4" key="1">
    <citation type="submission" date="2020-03" db="EMBL/GenBank/DDBJ databases">
        <title>Bradyrhizobium diversity isolated from nodules of Indigofera sp.</title>
        <authorList>
            <person name="Klepa M."/>
            <person name="Helene L."/>
            <person name="Hungria M."/>
        </authorList>
    </citation>
    <scope>NUCLEOTIDE SEQUENCE [LARGE SCALE GENOMIC DNA]</scope>
    <source>
        <strain evidence="3 4">WSM 1791</strain>
    </source>
</reference>
<evidence type="ECO:0000313" key="4">
    <source>
        <dbReference type="Proteomes" id="UP000544122"/>
    </source>
</evidence>
<gene>
    <name evidence="3" type="ORF">HCN58_25110</name>
</gene>
<organism evidence="3 4">
    <name type="scientific">Bradyrhizobium australiense</name>
    <dbReference type="NCBI Taxonomy" id="2721161"/>
    <lineage>
        <taxon>Bacteria</taxon>
        <taxon>Pseudomonadati</taxon>
        <taxon>Pseudomonadota</taxon>
        <taxon>Alphaproteobacteria</taxon>
        <taxon>Hyphomicrobiales</taxon>
        <taxon>Nitrobacteraceae</taxon>
        <taxon>Bradyrhizobium</taxon>
    </lineage>
</organism>
<dbReference type="GO" id="GO:0003824">
    <property type="term" value="F:catalytic activity"/>
    <property type="evidence" value="ECO:0007669"/>
    <property type="project" value="InterPro"/>
</dbReference>
<evidence type="ECO:0000256" key="1">
    <source>
        <dbReference type="ARBA" id="ARBA00009199"/>
    </source>
</evidence>
<dbReference type="PANTHER" id="PTHR11895:SF151">
    <property type="entry name" value="GLUTAMYL-TRNA(GLN) AMIDOTRANSFERASE SUBUNIT A"/>
    <property type="match status" value="1"/>
</dbReference>
<dbReference type="InterPro" id="IPR036928">
    <property type="entry name" value="AS_sf"/>
</dbReference>
<feature type="domain" description="Amidase" evidence="2">
    <location>
        <begin position="47"/>
        <end position="399"/>
    </location>
</feature>
<dbReference type="EMBL" id="JAAVLX010000008">
    <property type="protein sequence ID" value="NOJ42821.1"/>
    <property type="molecule type" value="Genomic_DNA"/>
</dbReference>
<dbReference type="Gene3D" id="3.90.1300.10">
    <property type="entry name" value="Amidase signature (AS) domain"/>
    <property type="match status" value="1"/>
</dbReference>
<dbReference type="PANTHER" id="PTHR11895">
    <property type="entry name" value="TRANSAMIDASE"/>
    <property type="match status" value="1"/>
</dbReference>
<dbReference type="Proteomes" id="UP000544122">
    <property type="component" value="Unassembled WGS sequence"/>
</dbReference>
<keyword evidence="4" id="KW-1185">Reference proteome</keyword>
<comment type="caution">
    <text evidence="3">The sequence shown here is derived from an EMBL/GenBank/DDBJ whole genome shotgun (WGS) entry which is preliminary data.</text>
</comment>
<dbReference type="SUPFAM" id="SSF75304">
    <property type="entry name" value="Amidase signature (AS) enzymes"/>
    <property type="match status" value="1"/>
</dbReference>
<evidence type="ECO:0000259" key="2">
    <source>
        <dbReference type="Pfam" id="PF01425"/>
    </source>
</evidence>
<dbReference type="InterPro" id="IPR023631">
    <property type="entry name" value="Amidase_dom"/>
</dbReference>
<name>A0A7Y4GVT8_9BRAD</name>
<dbReference type="AlphaFoldDB" id="A0A7Y4GVT8"/>